<dbReference type="Gene3D" id="2.10.25.10">
    <property type="entry name" value="Laminin"/>
    <property type="match status" value="6"/>
</dbReference>
<dbReference type="eggNOG" id="KOG1218">
    <property type="taxonomic scope" value="Eukaryota"/>
</dbReference>
<feature type="chain" id="PRO_5002812167" evidence="1">
    <location>
        <begin position="24"/>
        <end position="408"/>
    </location>
</feature>
<evidence type="ECO:0000313" key="3">
    <source>
        <dbReference type="EMBL" id="EDW03236.1"/>
    </source>
</evidence>
<dbReference type="InterPro" id="IPR003341">
    <property type="entry name" value="Cys_rich_tripleX"/>
</dbReference>
<name>B4JD63_DROGR</name>
<dbReference type="EMBL" id="CH916368">
    <property type="protein sequence ID" value="EDW03236.1"/>
    <property type="molecule type" value="Genomic_DNA"/>
</dbReference>
<dbReference type="SMART" id="SM00181">
    <property type="entry name" value="EGF"/>
    <property type="match status" value="7"/>
</dbReference>
<feature type="domain" description="EGF-like" evidence="2">
    <location>
        <begin position="238"/>
        <end position="269"/>
    </location>
</feature>
<feature type="domain" description="EGF-like" evidence="2">
    <location>
        <begin position="203"/>
        <end position="236"/>
    </location>
</feature>
<dbReference type="InterPro" id="IPR000742">
    <property type="entry name" value="EGF"/>
</dbReference>
<dbReference type="OrthoDB" id="10060424at2759"/>
<dbReference type="OMA" id="PDICECA"/>
<reference evidence="3 4" key="1">
    <citation type="journal article" date="2007" name="Nature">
        <title>Evolution of genes and genomes on the Drosophila phylogeny.</title>
        <authorList>
            <consortium name="Drosophila 12 Genomes Consortium"/>
            <person name="Clark A.G."/>
            <person name="Eisen M.B."/>
            <person name="Smith D.R."/>
            <person name="Bergman C.M."/>
            <person name="Oliver B."/>
            <person name="Markow T.A."/>
            <person name="Kaufman T.C."/>
            <person name="Kellis M."/>
            <person name="Gelbart W."/>
            <person name="Iyer V.N."/>
            <person name="Pollard D.A."/>
            <person name="Sackton T.B."/>
            <person name="Larracuente A.M."/>
            <person name="Singh N.D."/>
            <person name="Abad J.P."/>
            <person name="Abt D.N."/>
            <person name="Adryan B."/>
            <person name="Aguade M."/>
            <person name="Akashi H."/>
            <person name="Anderson W.W."/>
            <person name="Aquadro C.F."/>
            <person name="Ardell D.H."/>
            <person name="Arguello R."/>
            <person name="Artieri C.G."/>
            <person name="Barbash D.A."/>
            <person name="Barker D."/>
            <person name="Barsanti P."/>
            <person name="Batterham P."/>
            <person name="Batzoglou S."/>
            <person name="Begun D."/>
            <person name="Bhutkar A."/>
            <person name="Blanco E."/>
            <person name="Bosak S.A."/>
            <person name="Bradley R.K."/>
            <person name="Brand A.D."/>
            <person name="Brent M.R."/>
            <person name="Brooks A.N."/>
            <person name="Brown R.H."/>
            <person name="Butlin R.K."/>
            <person name="Caggese C."/>
            <person name="Calvi B.R."/>
            <person name="Bernardo de Carvalho A."/>
            <person name="Caspi A."/>
            <person name="Castrezana S."/>
            <person name="Celniker S.E."/>
            <person name="Chang J.L."/>
            <person name="Chapple C."/>
            <person name="Chatterji S."/>
            <person name="Chinwalla A."/>
            <person name="Civetta A."/>
            <person name="Clifton S.W."/>
            <person name="Comeron J.M."/>
            <person name="Costello J.C."/>
            <person name="Coyne J.A."/>
            <person name="Daub J."/>
            <person name="David R.G."/>
            <person name="Delcher A.L."/>
            <person name="Delehaunty K."/>
            <person name="Do C.B."/>
            <person name="Ebling H."/>
            <person name="Edwards K."/>
            <person name="Eickbush T."/>
            <person name="Evans J.D."/>
            <person name="Filipski A."/>
            <person name="Findeiss S."/>
            <person name="Freyhult E."/>
            <person name="Fulton L."/>
            <person name="Fulton R."/>
            <person name="Garcia A.C."/>
            <person name="Gardiner A."/>
            <person name="Garfield D.A."/>
            <person name="Garvin B.E."/>
            <person name="Gibson G."/>
            <person name="Gilbert D."/>
            <person name="Gnerre S."/>
            <person name="Godfrey J."/>
            <person name="Good R."/>
            <person name="Gotea V."/>
            <person name="Gravely B."/>
            <person name="Greenberg A.J."/>
            <person name="Griffiths-Jones S."/>
            <person name="Gross S."/>
            <person name="Guigo R."/>
            <person name="Gustafson E.A."/>
            <person name="Haerty W."/>
            <person name="Hahn M.W."/>
            <person name="Halligan D.L."/>
            <person name="Halpern A.L."/>
            <person name="Halter G.M."/>
            <person name="Han M.V."/>
            <person name="Heger A."/>
            <person name="Hillier L."/>
            <person name="Hinrichs A.S."/>
            <person name="Holmes I."/>
            <person name="Hoskins R.A."/>
            <person name="Hubisz M.J."/>
            <person name="Hultmark D."/>
            <person name="Huntley M.A."/>
            <person name="Jaffe D.B."/>
            <person name="Jagadeeshan S."/>
            <person name="Jeck W.R."/>
            <person name="Johnson J."/>
            <person name="Jones C.D."/>
            <person name="Jordan W.C."/>
            <person name="Karpen G.H."/>
            <person name="Kataoka E."/>
            <person name="Keightley P.D."/>
            <person name="Kheradpour P."/>
            <person name="Kirkness E.F."/>
            <person name="Koerich L.B."/>
            <person name="Kristiansen K."/>
            <person name="Kudrna D."/>
            <person name="Kulathinal R.J."/>
            <person name="Kumar S."/>
            <person name="Kwok R."/>
            <person name="Lander E."/>
            <person name="Langley C.H."/>
            <person name="Lapoint R."/>
            <person name="Lazzaro B.P."/>
            <person name="Lee S.J."/>
            <person name="Levesque L."/>
            <person name="Li R."/>
            <person name="Lin C.F."/>
            <person name="Lin M.F."/>
            <person name="Lindblad-Toh K."/>
            <person name="Llopart A."/>
            <person name="Long M."/>
            <person name="Low L."/>
            <person name="Lozovsky E."/>
            <person name="Lu J."/>
            <person name="Luo M."/>
            <person name="Machado C.A."/>
            <person name="Makalowski W."/>
            <person name="Marzo M."/>
            <person name="Matsuda M."/>
            <person name="Matzkin L."/>
            <person name="McAllister B."/>
            <person name="McBride C.S."/>
            <person name="McKernan B."/>
            <person name="McKernan K."/>
            <person name="Mendez-Lago M."/>
            <person name="Minx P."/>
            <person name="Mollenhauer M.U."/>
            <person name="Montooth K."/>
            <person name="Mount S.M."/>
            <person name="Mu X."/>
            <person name="Myers E."/>
            <person name="Negre B."/>
            <person name="Newfeld S."/>
            <person name="Nielsen R."/>
            <person name="Noor M.A."/>
            <person name="O'Grady P."/>
            <person name="Pachter L."/>
            <person name="Papaceit M."/>
            <person name="Parisi M.J."/>
            <person name="Parisi M."/>
            <person name="Parts L."/>
            <person name="Pedersen J.S."/>
            <person name="Pesole G."/>
            <person name="Phillippy A.M."/>
            <person name="Ponting C.P."/>
            <person name="Pop M."/>
            <person name="Porcelli D."/>
            <person name="Powell J.R."/>
            <person name="Prohaska S."/>
            <person name="Pruitt K."/>
            <person name="Puig M."/>
            <person name="Quesneville H."/>
            <person name="Ram K.R."/>
            <person name="Rand D."/>
            <person name="Rasmussen M.D."/>
            <person name="Reed L.K."/>
            <person name="Reenan R."/>
            <person name="Reily A."/>
            <person name="Remington K.A."/>
            <person name="Rieger T.T."/>
            <person name="Ritchie M.G."/>
            <person name="Robin C."/>
            <person name="Rogers Y.H."/>
            <person name="Rohde C."/>
            <person name="Rozas J."/>
            <person name="Rubenfield M.J."/>
            <person name="Ruiz A."/>
            <person name="Russo S."/>
            <person name="Salzberg S.L."/>
            <person name="Sanchez-Gracia A."/>
            <person name="Saranga D.J."/>
            <person name="Sato H."/>
            <person name="Schaeffer S.W."/>
            <person name="Schatz M.C."/>
            <person name="Schlenke T."/>
            <person name="Schwartz R."/>
            <person name="Segarra C."/>
            <person name="Singh R.S."/>
            <person name="Sirot L."/>
            <person name="Sirota M."/>
            <person name="Sisneros N.B."/>
            <person name="Smith C.D."/>
            <person name="Smith T.F."/>
            <person name="Spieth J."/>
            <person name="Stage D.E."/>
            <person name="Stark A."/>
            <person name="Stephan W."/>
            <person name="Strausberg R.L."/>
            <person name="Strempel S."/>
            <person name="Sturgill D."/>
            <person name="Sutton G."/>
            <person name="Sutton G.G."/>
            <person name="Tao W."/>
            <person name="Teichmann S."/>
            <person name="Tobari Y.N."/>
            <person name="Tomimura Y."/>
            <person name="Tsolas J.M."/>
            <person name="Valente V.L."/>
            <person name="Venter E."/>
            <person name="Venter J.C."/>
            <person name="Vicario S."/>
            <person name="Vieira F.G."/>
            <person name="Vilella A.J."/>
            <person name="Villasante A."/>
            <person name="Walenz B."/>
            <person name="Wang J."/>
            <person name="Wasserman M."/>
            <person name="Watts T."/>
            <person name="Wilson D."/>
            <person name="Wilson R.K."/>
            <person name="Wing R.A."/>
            <person name="Wolfner M.F."/>
            <person name="Wong A."/>
            <person name="Wong G.K."/>
            <person name="Wu C.I."/>
            <person name="Wu G."/>
            <person name="Yamamoto D."/>
            <person name="Yang H.P."/>
            <person name="Yang S.P."/>
            <person name="Yorke J.A."/>
            <person name="Yoshida K."/>
            <person name="Zdobnov E."/>
            <person name="Zhang P."/>
            <person name="Zhang Y."/>
            <person name="Zimin A.V."/>
            <person name="Baldwin J."/>
            <person name="Abdouelleil A."/>
            <person name="Abdulkadir J."/>
            <person name="Abebe A."/>
            <person name="Abera B."/>
            <person name="Abreu J."/>
            <person name="Acer S.C."/>
            <person name="Aftuck L."/>
            <person name="Alexander A."/>
            <person name="An P."/>
            <person name="Anderson E."/>
            <person name="Anderson S."/>
            <person name="Arachi H."/>
            <person name="Azer M."/>
            <person name="Bachantsang P."/>
            <person name="Barry A."/>
            <person name="Bayul T."/>
            <person name="Berlin A."/>
            <person name="Bessette D."/>
            <person name="Bloom T."/>
            <person name="Blye J."/>
            <person name="Boguslavskiy L."/>
            <person name="Bonnet C."/>
            <person name="Boukhgalter B."/>
            <person name="Bourzgui I."/>
            <person name="Brown A."/>
            <person name="Cahill P."/>
            <person name="Channer S."/>
            <person name="Cheshatsang Y."/>
            <person name="Chuda L."/>
            <person name="Citroen M."/>
            <person name="Collymore A."/>
            <person name="Cooke P."/>
            <person name="Costello M."/>
            <person name="D'Aco K."/>
            <person name="Daza R."/>
            <person name="De Haan G."/>
            <person name="DeGray S."/>
            <person name="DeMaso C."/>
            <person name="Dhargay N."/>
            <person name="Dooley K."/>
            <person name="Dooley E."/>
            <person name="Doricent M."/>
            <person name="Dorje P."/>
            <person name="Dorjee K."/>
            <person name="Dupes A."/>
            <person name="Elong R."/>
            <person name="Falk J."/>
            <person name="Farina A."/>
            <person name="Faro S."/>
            <person name="Ferguson D."/>
            <person name="Fisher S."/>
            <person name="Foley C.D."/>
            <person name="Franke A."/>
            <person name="Friedrich D."/>
            <person name="Gadbois L."/>
            <person name="Gearin G."/>
            <person name="Gearin C.R."/>
            <person name="Giannoukos G."/>
            <person name="Goode T."/>
            <person name="Graham J."/>
            <person name="Grandbois E."/>
            <person name="Grewal S."/>
            <person name="Gyaltsen K."/>
            <person name="Hafez N."/>
            <person name="Hagos B."/>
            <person name="Hall J."/>
            <person name="Henson C."/>
            <person name="Hollinger A."/>
            <person name="Honan T."/>
            <person name="Huard M.D."/>
            <person name="Hughes L."/>
            <person name="Hurhula B."/>
            <person name="Husby M.E."/>
            <person name="Kamat A."/>
            <person name="Kanga B."/>
            <person name="Kashin S."/>
            <person name="Khazanovich D."/>
            <person name="Kisner P."/>
            <person name="Lance K."/>
            <person name="Lara M."/>
            <person name="Lee W."/>
            <person name="Lennon N."/>
            <person name="Letendre F."/>
            <person name="LeVine R."/>
            <person name="Lipovsky A."/>
            <person name="Liu X."/>
            <person name="Liu J."/>
            <person name="Liu S."/>
            <person name="Lokyitsang T."/>
            <person name="Lokyitsang Y."/>
            <person name="Lubonja R."/>
            <person name="Lui A."/>
            <person name="MacDonald P."/>
            <person name="Magnisalis V."/>
            <person name="Maru K."/>
            <person name="Matthews C."/>
            <person name="McCusker W."/>
            <person name="McDonough S."/>
            <person name="Mehta T."/>
            <person name="Meldrim J."/>
            <person name="Meneus L."/>
            <person name="Mihai O."/>
            <person name="Mihalev A."/>
            <person name="Mihova T."/>
            <person name="Mittelman R."/>
            <person name="Mlenga V."/>
            <person name="Montmayeur A."/>
            <person name="Mulrain L."/>
            <person name="Navidi A."/>
            <person name="Naylor J."/>
            <person name="Negash T."/>
            <person name="Nguyen T."/>
            <person name="Nguyen N."/>
            <person name="Nicol R."/>
            <person name="Norbu C."/>
            <person name="Norbu N."/>
            <person name="Novod N."/>
            <person name="O'Neill B."/>
            <person name="Osman S."/>
            <person name="Markiewicz E."/>
            <person name="Oyono O.L."/>
            <person name="Patti C."/>
            <person name="Phunkhang P."/>
            <person name="Pierre F."/>
            <person name="Priest M."/>
            <person name="Raghuraman S."/>
            <person name="Rege F."/>
            <person name="Reyes R."/>
            <person name="Rise C."/>
            <person name="Rogov P."/>
            <person name="Ross K."/>
            <person name="Ryan E."/>
            <person name="Settipalli S."/>
            <person name="Shea T."/>
            <person name="Sherpa N."/>
            <person name="Shi L."/>
            <person name="Shih D."/>
            <person name="Sparrow T."/>
            <person name="Spaulding J."/>
            <person name="Stalker J."/>
            <person name="Stange-Thomann N."/>
            <person name="Stavropoulos S."/>
            <person name="Stone C."/>
            <person name="Strader C."/>
            <person name="Tesfaye S."/>
            <person name="Thomson T."/>
            <person name="Thoulutsang Y."/>
            <person name="Thoulutsang D."/>
            <person name="Topham K."/>
            <person name="Topping I."/>
            <person name="Tsamla T."/>
            <person name="Vassiliev H."/>
            <person name="Vo A."/>
            <person name="Wangchuk T."/>
            <person name="Wangdi T."/>
            <person name="Weiand M."/>
            <person name="Wilkinson J."/>
            <person name="Wilson A."/>
            <person name="Yadav S."/>
            <person name="Young G."/>
            <person name="Yu Q."/>
            <person name="Zembek L."/>
            <person name="Zhong D."/>
            <person name="Zimmer A."/>
            <person name="Zwirko Z."/>
            <person name="Jaffe D.B."/>
            <person name="Alvarez P."/>
            <person name="Brockman W."/>
            <person name="Butler J."/>
            <person name="Chin C."/>
            <person name="Gnerre S."/>
            <person name="Grabherr M."/>
            <person name="Kleber M."/>
            <person name="Mauceli E."/>
            <person name="MacCallum I."/>
        </authorList>
    </citation>
    <scope>NUCLEOTIDE SEQUENCE [LARGE SCALE GENOMIC DNA]</scope>
    <source>
        <strain evidence="4">Tucson 15287-2541.00</strain>
    </source>
</reference>
<dbReference type="InterPro" id="IPR009030">
    <property type="entry name" value="Growth_fac_rcpt_cys_sf"/>
</dbReference>
<dbReference type="InParanoid" id="B4JD63"/>
<keyword evidence="4" id="KW-1185">Reference proteome</keyword>
<dbReference type="InterPro" id="IPR053255">
    <property type="entry name" value="EGF-like_domain"/>
</dbReference>
<organism evidence="4">
    <name type="scientific">Drosophila grimshawi</name>
    <name type="common">Hawaiian fruit fly</name>
    <name type="synonym">Idiomyia grimshawi</name>
    <dbReference type="NCBI Taxonomy" id="7222"/>
    <lineage>
        <taxon>Eukaryota</taxon>
        <taxon>Metazoa</taxon>
        <taxon>Ecdysozoa</taxon>
        <taxon>Arthropoda</taxon>
        <taxon>Hexapoda</taxon>
        <taxon>Insecta</taxon>
        <taxon>Pterygota</taxon>
        <taxon>Neoptera</taxon>
        <taxon>Endopterygota</taxon>
        <taxon>Diptera</taxon>
        <taxon>Brachycera</taxon>
        <taxon>Muscomorpha</taxon>
        <taxon>Ephydroidea</taxon>
        <taxon>Drosophilidae</taxon>
        <taxon>Drosophila</taxon>
        <taxon>Hawaiian Drosophila</taxon>
    </lineage>
</organism>
<feature type="domain" description="EGF-like" evidence="2">
    <location>
        <begin position="372"/>
        <end position="406"/>
    </location>
</feature>
<dbReference type="SUPFAM" id="SSF57184">
    <property type="entry name" value="Growth factor receptor domain"/>
    <property type="match status" value="1"/>
</dbReference>
<dbReference type="HOGENOM" id="CLU_674881_0_0_1"/>
<feature type="domain" description="EGF-like" evidence="2">
    <location>
        <begin position="170"/>
        <end position="201"/>
    </location>
</feature>
<protein>
    <submittedName>
        <fullName evidence="3">GH10607</fullName>
    </submittedName>
</protein>
<gene>
    <name evidence="3" type="primary">Dgri\GH10607</name>
    <name evidence="3" type="ORF">Dgri_GH10607</name>
</gene>
<dbReference type="Pfam" id="PF02363">
    <property type="entry name" value="C_tripleX"/>
    <property type="match status" value="7"/>
</dbReference>
<evidence type="ECO:0000313" key="4">
    <source>
        <dbReference type="Proteomes" id="UP000001070"/>
    </source>
</evidence>
<dbReference type="PANTHER" id="PTHR24047:SF32">
    <property type="entry name" value="FI01909P-RELATED"/>
    <property type="match status" value="1"/>
</dbReference>
<dbReference type="PhylomeDB" id="B4JD63"/>
<accession>B4JD63</accession>
<keyword evidence="1" id="KW-0732">Signal</keyword>
<dbReference type="Proteomes" id="UP000001070">
    <property type="component" value="Unassembled WGS sequence"/>
</dbReference>
<dbReference type="AlphaFoldDB" id="B4JD63"/>
<feature type="domain" description="EGF-like" evidence="2">
    <location>
        <begin position="337"/>
        <end position="370"/>
    </location>
</feature>
<proteinExistence type="predicted"/>
<sequence>MSSSWQLLKLTTLLLALCGTGEAQYKTAGIKTRQPIPASGNLLLSSNGTSEFNQTQFNSQTQYSNYGSYSNFVPAETYQGGEAYSGHYVQSMNQATRAPQILDETALFINKTRSAMASGICYKEVPTASLLHGSRENAVGNGTSPDLSQIQVCCEGYERNPHIYRRCEPICKDDCPNGICTAPNTCVCMPKHVRTDEGKCISTCPLGCGNGVCDDQNECRCREGYSLDPVSRKYCQPQCNPGCANGRCVAPNKCDCLLGYRRAGDGSCAPVCDQCENGKCVAPGQCDCRTGYAKVVGRCEPVCEQPCRNGGRCVAPNTCECAPGYDWDQKSGQCVPHCDMPCLNGVCIGQNQCECKPGYILDEHQRNICQAHCPQGCPNGYCSAPNFCICRPGFIKSGIKGRQSCQPV</sequence>
<evidence type="ECO:0000259" key="2">
    <source>
        <dbReference type="SMART" id="SM00181"/>
    </source>
</evidence>
<evidence type="ECO:0000256" key="1">
    <source>
        <dbReference type="SAM" id="SignalP"/>
    </source>
</evidence>
<dbReference type="KEGG" id="dgr:6562582"/>
<dbReference type="FunCoup" id="B4JD63">
    <property type="interactions" value="69"/>
</dbReference>
<feature type="domain" description="EGF-like" evidence="2">
    <location>
        <begin position="271"/>
        <end position="300"/>
    </location>
</feature>
<dbReference type="PANTHER" id="PTHR24047">
    <property type="entry name" value="FI01909P-RELATED"/>
    <property type="match status" value="1"/>
</dbReference>
<feature type="domain" description="EGF-like" evidence="2">
    <location>
        <begin position="302"/>
        <end position="335"/>
    </location>
</feature>
<feature type="signal peptide" evidence="1">
    <location>
        <begin position="1"/>
        <end position="23"/>
    </location>
</feature>